<dbReference type="InterPro" id="IPR024973">
    <property type="entry name" value="ESPR"/>
</dbReference>
<dbReference type="eggNOG" id="COG5295">
    <property type="taxonomic scope" value="Bacteria"/>
</dbReference>
<dbReference type="RefSeq" id="WP_014128948.1">
    <property type="nucleotide sequence ID" value="NC_016077.1"/>
</dbReference>
<comment type="similarity">
    <text evidence="3">Belongs to the autotransporter-2 (AT-2) (TC 1.B.40) family.</text>
</comment>
<dbReference type="GO" id="GO:0009279">
    <property type="term" value="C:cell outer membrane"/>
    <property type="evidence" value="ECO:0007669"/>
    <property type="project" value="UniProtKB-SubCell"/>
</dbReference>
<dbReference type="Gene3D" id="1.20.5.170">
    <property type="match status" value="1"/>
</dbReference>
<accession>G4Q4G7</accession>
<dbReference type="InterPro" id="IPR005594">
    <property type="entry name" value="YadA_C"/>
</dbReference>
<evidence type="ECO:0000256" key="1">
    <source>
        <dbReference type="ARBA" id="ARBA00004241"/>
    </source>
</evidence>
<dbReference type="InterPro" id="IPR011004">
    <property type="entry name" value="Trimer_LpxA-like_sf"/>
</dbReference>
<dbReference type="Proteomes" id="UP000007093">
    <property type="component" value="Chromosome"/>
</dbReference>
<keyword evidence="9" id="KW-0472">Membrane</keyword>
<keyword evidence="4" id="KW-0813">Transport</keyword>
<dbReference type="KEGG" id="ain:Acin_1944"/>
<evidence type="ECO:0000256" key="6">
    <source>
        <dbReference type="ARBA" id="ARBA00022692"/>
    </source>
</evidence>
<dbReference type="Gene3D" id="2.150.10.10">
    <property type="entry name" value="Serralysin-like metalloprotease, C-terminal"/>
    <property type="match status" value="1"/>
</dbReference>
<reference evidence="12 13" key="1">
    <citation type="journal article" date="2011" name="J. Bacteriol.">
        <title>Complete genome sequence of Acidaminococcus intestini RYC-MR95, a Gram-negative bacterium from the phylum Firmicutes.</title>
        <authorList>
            <person name="D'Auria G."/>
            <person name="Galan J.C."/>
            <person name="Rodriguez-Alcayna M."/>
            <person name="Moya A."/>
            <person name="Baquero F."/>
            <person name="Latorre A."/>
        </authorList>
    </citation>
    <scope>NUCLEOTIDE SEQUENCE [LARGE SCALE GENOMIC DNA]</scope>
    <source>
        <strain evidence="12 13">RyC-MR95</strain>
    </source>
</reference>
<keyword evidence="6" id="KW-0812">Transmembrane</keyword>
<feature type="domain" description="SLH" evidence="11">
    <location>
        <begin position="710"/>
        <end position="773"/>
    </location>
</feature>
<dbReference type="SUPFAM" id="SSF54523">
    <property type="entry name" value="Pili subunits"/>
    <property type="match status" value="1"/>
</dbReference>
<name>G4Q4G7_ACIIR</name>
<evidence type="ECO:0000256" key="3">
    <source>
        <dbReference type="ARBA" id="ARBA00005848"/>
    </source>
</evidence>
<proteinExistence type="inferred from homology"/>
<dbReference type="InterPro" id="IPR001119">
    <property type="entry name" value="SLH_dom"/>
</dbReference>
<dbReference type="InterPro" id="IPR045584">
    <property type="entry name" value="Pilin-like"/>
</dbReference>
<dbReference type="HOGENOM" id="CLU_017704_0_0_9"/>
<keyword evidence="7" id="KW-0732">Signal</keyword>
<keyword evidence="13" id="KW-1185">Reference proteome</keyword>
<evidence type="ECO:0000256" key="8">
    <source>
        <dbReference type="ARBA" id="ARBA00022927"/>
    </source>
</evidence>
<gene>
    <name evidence="12" type="ordered locus">Acin_1944</name>
</gene>
<dbReference type="Pfam" id="PF00395">
    <property type="entry name" value="SLH"/>
    <property type="match status" value="1"/>
</dbReference>
<dbReference type="SUPFAM" id="SSF101967">
    <property type="entry name" value="Adhesin YadA, collagen-binding domain"/>
    <property type="match status" value="1"/>
</dbReference>
<evidence type="ECO:0000256" key="5">
    <source>
        <dbReference type="ARBA" id="ARBA00022452"/>
    </source>
</evidence>
<sequence length="889" mass="92336">MNRIYKLVWNRVRNCYVVTSELAKSYGRNNGNKLGVTGRVVAGALAVLLGSSLSLGTAFAEGVTSGDGAHKYQQGIAIGDNAAAVDSTASNGHSGNTAIAIGANSKASVGNPLSQDVNTGAIAIGTGARADYASIMIGNIDSVPTTTGLSGYALGTTTIGIGQGVKIENSVGNGISIGTGSTSSNSFDSVSLGTGNNISNGNNNVALGAGINIDGLSNVVALGAGSSAEGAVSTAGMTIGSQNYNFAGTNVNGTVSIGNGTTQRTLTHLAAGRVDAGSTDAVNGSQLFAVAQAAAAARTTITGGSHVSVSSNTGAGGSTNYTISVNGTDTIAAGNSDLATSNGVYQYGQTLINNGLKFGANSASGAANPATAKLGSTVNVVGEGAKADTEYSGDNLKTVVSQDGAGNTTITVKMDKNPTFDSITTIGDAHIGGAANIDGNATVGGDTHLKQDLQVDGNTNIDGNTTVGGDTHLKQDLQVDGNTNIDGNAAVGGDTHLKQDLQVDGNTNIDGNTTVGGDTHLKQDLQVDGNTNIGGNTTIAGDTHIQQNLQVDGDANIKGDVHAGVGYFNDIQLPGGSLTGRLDKMDTRINRVGAGAAALSALHPQDFDPDNKWDFATGYGNYKDAHAVAVGAFYRPNEDTMFSVGGSFGGGENMVNAGVTFKLGQKSTVSRSKVSMAKEIIALRNDNLEMRQELDELKNMMKAGTVSPMRNVNFSDVPKDHWAYQYVKSLADRGYLNGYTDGEFKGDRAMTRYEYAAIVYRALQNGAPVDADMGRSLSEFAPEVEKVASADRFRVDRISGKDNDRHKVERVRINDKDDKNKPFRIDKKIFRTPNSKSGLIYGLLKDFPSKAHFLFSPKKNICVFRNILSKVINAQHLNDRIKDHRSIVW</sequence>
<dbReference type="Gene3D" id="2.160.10.10">
    <property type="entry name" value="Hexapeptide repeat proteins"/>
    <property type="match status" value="2"/>
</dbReference>
<keyword evidence="5" id="KW-1134">Transmembrane beta strand</keyword>
<dbReference type="PROSITE" id="PS51272">
    <property type="entry name" value="SLH"/>
    <property type="match status" value="1"/>
</dbReference>
<dbReference type="GO" id="GO:0015031">
    <property type="term" value="P:protein transport"/>
    <property type="evidence" value="ECO:0007669"/>
    <property type="project" value="UniProtKB-KW"/>
</dbReference>
<evidence type="ECO:0000256" key="9">
    <source>
        <dbReference type="ARBA" id="ARBA00023136"/>
    </source>
</evidence>
<evidence type="ECO:0000259" key="11">
    <source>
        <dbReference type="PROSITE" id="PS51272"/>
    </source>
</evidence>
<organism evidence="12 13">
    <name type="scientific">Acidaminococcus intestini (strain RyC-MR95)</name>
    <dbReference type="NCBI Taxonomy" id="568816"/>
    <lineage>
        <taxon>Bacteria</taxon>
        <taxon>Bacillati</taxon>
        <taxon>Bacillota</taxon>
        <taxon>Negativicutes</taxon>
        <taxon>Acidaminococcales</taxon>
        <taxon>Acidaminococcaceae</taxon>
        <taxon>Acidaminococcus</taxon>
    </lineage>
</organism>
<dbReference type="InterPro" id="IPR051465">
    <property type="entry name" value="Cell_Envelope_Struct_Comp"/>
</dbReference>
<dbReference type="AlphaFoldDB" id="G4Q4G7"/>
<dbReference type="EMBL" id="CP003058">
    <property type="protein sequence ID" value="AEQ23152.1"/>
    <property type="molecule type" value="Genomic_DNA"/>
</dbReference>
<dbReference type="Gene3D" id="3.30.1300.30">
    <property type="entry name" value="GSPII I/J protein-like"/>
    <property type="match status" value="1"/>
</dbReference>
<dbReference type="STRING" id="568816.Acin_1944"/>
<evidence type="ECO:0000313" key="13">
    <source>
        <dbReference type="Proteomes" id="UP000007093"/>
    </source>
</evidence>
<evidence type="ECO:0000256" key="10">
    <source>
        <dbReference type="ARBA" id="ARBA00023237"/>
    </source>
</evidence>
<dbReference type="GO" id="GO:0009986">
    <property type="term" value="C:cell surface"/>
    <property type="evidence" value="ECO:0007669"/>
    <property type="project" value="UniProtKB-SubCell"/>
</dbReference>
<dbReference type="Pfam" id="PF13018">
    <property type="entry name" value="ESPR"/>
    <property type="match status" value="1"/>
</dbReference>
<evidence type="ECO:0000256" key="2">
    <source>
        <dbReference type="ARBA" id="ARBA00004442"/>
    </source>
</evidence>
<keyword evidence="10" id="KW-0998">Cell outer membrane</keyword>
<dbReference type="InterPro" id="IPR011049">
    <property type="entry name" value="Serralysin-like_metalloprot_C"/>
</dbReference>
<dbReference type="PANTHER" id="PTHR43308">
    <property type="entry name" value="OUTER MEMBRANE PROTEIN ALPHA-RELATED"/>
    <property type="match status" value="1"/>
</dbReference>
<evidence type="ECO:0000256" key="4">
    <source>
        <dbReference type="ARBA" id="ARBA00022448"/>
    </source>
</evidence>
<protein>
    <submittedName>
        <fullName evidence="12">S-layer domain protein</fullName>
    </submittedName>
</protein>
<dbReference type="Pfam" id="PF03895">
    <property type="entry name" value="YadA_anchor"/>
    <property type="match status" value="1"/>
</dbReference>
<evidence type="ECO:0000313" key="12">
    <source>
        <dbReference type="EMBL" id="AEQ23152.1"/>
    </source>
</evidence>
<keyword evidence="8" id="KW-0653">Protein transport</keyword>
<dbReference type="InterPro" id="IPR008635">
    <property type="entry name" value="Coiled_stalk_dom"/>
</dbReference>
<dbReference type="PATRIC" id="fig|568816.4.peg.1884"/>
<dbReference type="InParanoid" id="G4Q4G7"/>
<dbReference type="Pfam" id="PF05662">
    <property type="entry name" value="YadA_stalk"/>
    <property type="match status" value="1"/>
</dbReference>
<comment type="subcellular location">
    <subcellularLocation>
        <location evidence="2">Cell outer membrane</location>
    </subcellularLocation>
    <subcellularLocation>
        <location evidence="1">Cell surface</location>
    </subcellularLocation>
</comment>
<dbReference type="SUPFAM" id="SSF51161">
    <property type="entry name" value="Trimeric LpxA-like enzymes"/>
    <property type="match status" value="1"/>
</dbReference>
<evidence type="ECO:0000256" key="7">
    <source>
        <dbReference type="ARBA" id="ARBA00022729"/>
    </source>
</evidence>